<organism evidence="2 3">
    <name type="scientific">Nonomuraea cypriaca</name>
    <dbReference type="NCBI Taxonomy" id="1187855"/>
    <lineage>
        <taxon>Bacteria</taxon>
        <taxon>Bacillati</taxon>
        <taxon>Actinomycetota</taxon>
        <taxon>Actinomycetes</taxon>
        <taxon>Streptosporangiales</taxon>
        <taxon>Streptosporangiaceae</taxon>
        <taxon>Nonomuraea</taxon>
    </lineage>
</organism>
<dbReference type="AlphaFoldDB" id="A0A931AL78"/>
<dbReference type="GO" id="GO:0016853">
    <property type="term" value="F:isomerase activity"/>
    <property type="evidence" value="ECO:0007669"/>
    <property type="project" value="UniProtKB-KW"/>
</dbReference>
<dbReference type="RefSeq" id="WP_195901151.1">
    <property type="nucleotide sequence ID" value="NZ_JADOGI010000200.1"/>
</dbReference>
<proteinExistence type="predicted"/>
<keyword evidence="2" id="KW-0413">Isomerase</keyword>
<dbReference type="SUPFAM" id="SSF109854">
    <property type="entry name" value="DinB/YfiT-like putative metalloenzymes"/>
    <property type="match status" value="1"/>
</dbReference>
<name>A0A931AL78_9ACTN</name>
<dbReference type="GO" id="GO:0046872">
    <property type="term" value="F:metal ion binding"/>
    <property type="evidence" value="ECO:0007669"/>
    <property type="project" value="InterPro"/>
</dbReference>
<feature type="domain" description="Mycothiol-dependent maleylpyruvate isomerase metal-binding" evidence="1">
    <location>
        <begin position="70"/>
        <end position="183"/>
    </location>
</feature>
<dbReference type="Pfam" id="PF11716">
    <property type="entry name" value="MDMPI_N"/>
    <property type="match status" value="1"/>
</dbReference>
<accession>A0A931AL78</accession>
<sequence length="293" mass="31011">MTETYLYNGQSPDDHVASCPDCGAAIALLDQPGTAVPPPPTLREAVLSKARRRRSPAVIGVASVAVPYAEQVAIMDDLLAELSEPQWDAPIARHGTVRDLVAHLAANDATVAGFMGVPGAGERPVHRRWREQAGSLLERISASSEVLLGVEVALAGARPARAPLRQAMIQRTFETWTHADDIRTATDRARAAPRDGHVHMIVEFGLALLPRAMKGPRRDVSATVVLTGPGGGTWTIPLSPASDHVAVLLSADAVDFCRLLANRWPPGSFPYAAEGDPVLARDLVGAAATLGCD</sequence>
<gene>
    <name evidence="2" type="ORF">ITP53_42535</name>
</gene>
<dbReference type="Proteomes" id="UP000605361">
    <property type="component" value="Unassembled WGS sequence"/>
</dbReference>
<keyword evidence="3" id="KW-1185">Reference proteome</keyword>
<evidence type="ECO:0000313" key="2">
    <source>
        <dbReference type="EMBL" id="MBF8192250.1"/>
    </source>
</evidence>
<evidence type="ECO:0000313" key="3">
    <source>
        <dbReference type="Proteomes" id="UP000605361"/>
    </source>
</evidence>
<comment type="caution">
    <text evidence="2">The sequence shown here is derived from an EMBL/GenBank/DDBJ whole genome shotgun (WGS) entry which is preliminary data.</text>
</comment>
<dbReference type="Gene3D" id="1.20.120.450">
    <property type="entry name" value="dinb family like domain"/>
    <property type="match status" value="1"/>
</dbReference>
<dbReference type="InterPro" id="IPR024344">
    <property type="entry name" value="MDMPI_metal-binding"/>
</dbReference>
<reference evidence="2" key="1">
    <citation type="submission" date="2020-11" db="EMBL/GenBank/DDBJ databases">
        <title>Whole-genome analyses of Nonomuraea sp. K274.</title>
        <authorList>
            <person name="Veyisoglu A."/>
        </authorList>
    </citation>
    <scope>NUCLEOTIDE SEQUENCE</scope>
    <source>
        <strain evidence="2">K274</strain>
    </source>
</reference>
<protein>
    <submittedName>
        <fullName evidence="2">Maleylpyruvate isomerase family mycothiol-dependent enzyme</fullName>
    </submittedName>
</protein>
<evidence type="ECO:0000259" key="1">
    <source>
        <dbReference type="Pfam" id="PF11716"/>
    </source>
</evidence>
<dbReference type="NCBIfam" id="TIGR03083">
    <property type="entry name" value="maleylpyruvate isomerase family mycothiol-dependent enzyme"/>
    <property type="match status" value="1"/>
</dbReference>
<dbReference type="EMBL" id="JADOGI010000200">
    <property type="protein sequence ID" value="MBF8192250.1"/>
    <property type="molecule type" value="Genomic_DNA"/>
</dbReference>
<dbReference type="InterPro" id="IPR017517">
    <property type="entry name" value="Maleyloyr_isom"/>
</dbReference>
<dbReference type="InterPro" id="IPR034660">
    <property type="entry name" value="DinB/YfiT-like"/>
</dbReference>